<dbReference type="Pfam" id="PF25975">
    <property type="entry name" value="CzcB_C"/>
    <property type="match status" value="1"/>
</dbReference>
<organism evidence="5 6">
    <name type="scientific">Thermoflexibacter ruber</name>
    <dbReference type="NCBI Taxonomy" id="1003"/>
    <lineage>
        <taxon>Bacteria</taxon>
        <taxon>Pseudomonadati</taxon>
        <taxon>Bacteroidota</taxon>
        <taxon>Cytophagia</taxon>
        <taxon>Cytophagales</taxon>
        <taxon>Thermoflexibacteraceae</taxon>
        <taxon>Thermoflexibacter</taxon>
    </lineage>
</organism>
<dbReference type="FunFam" id="2.40.30.170:FF:000010">
    <property type="entry name" value="Efflux RND transporter periplasmic adaptor subunit"/>
    <property type="match status" value="1"/>
</dbReference>
<evidence type="ECO:0000313" key="6">
    <source>
        <dbReference type="Proteomes" id="UP000199513"/>
    </source>
</evidence>
<dbReference type="AlphaFoldDB" id="A0A1I2IYD1"/>
<keyword evidence="2" id="KW-0813">Transport</keyword>
<dbReference type="InterPro" id="IPR058792">
    <property type="entry name" value="Beta-barrel_RND_2"/>
</dbReference>
<dbReference type="GO" id="GO:0015679">
    <property type="term" value="P:plasma membrane copper ion transport"/>
    <property type="evidence" value="ECO:0007669"/>
    <property type="project" value="TreeGrafter"/>
</dbReference>
<dbReference type="InterPro" id="IPR051909">
    <property type="entry name" value="MFP_Cation_Efflux"/>
</dbReference>
<dbReference type="SUPFAM" id="SSF111369">
    <property type="entry name" value="HlyD-like secretion proteins"/>
    <property type="match status" value="1"/>
</dbReference>
<feature type="domain" description="CzcB-like C-terminal circularly permuted SH3-like" evidence="4">
    <location>
        <begin position="253"/>
        <end position="313"/>
    </location>
</feature>
<keyword evidence="6" id="KW-1185">Reference proteome</keyword>
<evidence type="ECO:0000256" key="2">
    <source>
        <dbReference type="ARBA" id="ARBA00022448"/>
    </source>
</evidence>
<reference evidence="5 6" key="1">
    <citation type="submission" date="2016-10" db="EMBL/GenBank/DDBJ databases">
        <authorList>
            <person name="de Groot N.N."/>
        </authorList>
    </citation>
    <scope>NUCLEOTIDE SEQUENCE [LARGE SCALE GENOMIC DNA]</scope>
    <source>
        <strain>GEY</strain>
        <strain evidence="6">DSM 9560</strain>
    </source>
</reference>
<sequence length="319" mass="35783">MAMKSYKIFILSFLLFACESKDKPAFQVQKAEKPQIKENGTQIIFASLPPYFDTWYASKRSLEGKVEAPAKVAATIYAGAGGEENKIILFENPEITQLYSAYLQSVAHFNRDTEFYTRVQDMYKNGAATGRELLEAKTGMIEAQNEMLEGETRLRVFGYKPSELKSAPPNTAWIVASVAEPDLRYIRVGNTSQIEFKSYSNEFFEGRIVAIGEVLNPNTRTVNVRIALPNRDEKFKPGMFAEARFGIMESDKIAVPNTSLVTVEGKTYIFKRKGNVFQRSEVLTEKQIGEYTILKSGVSEGDSVVISNVILLKGFSFGY</sequence>
<evidence type="ECO:0000313" key="5">
    <source>
        <dbReference type="EMBL" id="SFF47522.1"/>
    </source>
</evidence>
<dbReference type="Pfam" id="PF25954">
    <property type="entry name" value="Beta-barrel_RND_2"/>
    <property type="match status" value="1"/>
</dbReference>
<evidence type="ECO:0000256" key="1">
    <source>
        <dbReference type="ARBA" id="ARBA00009477"/>
    </source>
</evidence>
<dbReference type="PANTHER" id="PTHR30097">
    <property type="entry name" value="CATION EFFLUX SYSTEM PROTEIN CUSB"/>
    <property type="match status" value="1"/>
</dbReference>
<proteinExistence type="inferred from homology"/>
<feature type="domain" description="CusB-like beta-barrel" evidence="3">
    <location>
        <begin position="172"/>
        <end position="245"/>
    </location>
</feature>
<evidence type="ECO:0000259" key="4">
    <source>
        <dbReference type="Pfam" id="PF25975"/>
    </source>
</evidence>
<dbReference type="Gene3D" id="2.40.30.170">
    <property type="match status" value="1"/>
</dbReference>
<dbReference type="InterPro" id="IPR058649">
    <property type="entry name" value="CzcB_C"/>
</dbReference>
<dbReference type="STRING" id="1003.SAMN04488541_103910"/>
<dbReference type="PANTHER" id="PTHR30097:SF4">
    <property type="entry name" value="SLR6042 PROTEIN"/>
    <property type="match status" value="1"/>
</dbReference>
<protein>
    <submittedName>
        <fullName evidence="5">Barrel-sandwich domain of CusB or HlyD membrane-fusion</fullName>
    </submittedName>
</protein>
<dbReference type="Gene3D" id="2.40.420.20">
    <property type="match status" value="1"/>
</dbReference>
<dbReference type="GO" id="GO:0030313">
    <property type="term" value="C:cell envelope"/>
    <property type="evidence" value="ECO:0007669"/>
    <property type="project" value="TreeGrafter"/>
</dbReference>
<dbReference type="PROSITE" id="PS51257">
    <property type="entry name" value="PROKAR_LIPOPROTEIN"/>
    <property type="match status" value="1"/>
</dbReference>
<name>A0A1I2IYD1_9BACT</name>
<dbReference type="OrthoDB" id="9806939at2"/>
<accession>A0A1I2IYD1</accession>
<dbReference type="EMBL" id="FONY01000039">
    <property type="protein sequence ID" value="SFF47522.1"/>
    <property type="molecule type" value="Genomic_DNA"/>
</dbReference>
<evidence type="ECO:0000259" key="3">
    <source>
        <dbReference type="Pfam" id="PF25954"/>
    </source>
</evidence>
<dbReference type="GO" id="GO:0060003">
    <property type="term" value="P:copper ion export"/>
    <property type="evidence" value="ECO:0007669"/>
    <property type="project" value="TreeGrafter"/>
</dbReference>
<gene>
    <name evidence="5" type="ORF">SAMN04488541_103910</name>
</gene>
<dbReference type="Proteomes" id="UP000199513">
    <property type="component" value="Unassembled WGS sequence"/>
</dbReference>
<comment type="similarity">
    <text evidence="1">Belongs to the membrane fusion protein (MFP) (TC 8.A.1) family.</text>
</comment>